<keyword evidence="2" id="KW-0326">Glycosidase</keyword>
<sequence>RKLVHAAAVHGESGLGDAVLPDPEMLPEGNALDFLIEGIQARPGEVIVVATGPLTNLALVEKKQPGILGQARRVLVMGGALAEAGNITPVSEFNSFADPHAFQQLIKAETNMSLIPLDVTHQLGLAAETIEARLAGRDDAISRFIRESTRTVIAFEQEHYNYAGVYMHDPAAVAIGIDSSLCGMETLVLDVETMGELTIGQVVVDRRPFRDEEERQGYPVDCAMKVDVDRLMHMFEHRVLGGE</sequence>
<gene>
    <name evidence="4" type="ORF">METZ01_LOCUS382411</name>
</gene>
<dbReference type="Gene3D" id="3.90.245.10">
    <property type="entry name" value="Ribonucleoside hydrolase-like"/>
    <property type="match status" value="1"/>
</dbReference>
<evidence type="ECO:0000256" key="1">
    <source>
        <dbReference type="ARBA" id="ARBA00022801"/>
    </source>
</evidence>
<dbReference type="GO" id="GO:0008477">
    <property type="term" value="F:purine nucleosidase activity"/>
    <property type="evidence" value="ECO:0007669"/>
    <property type="project" value="TreeGrafter"/>
</dbReference>
<dbReference type="InterPro" id="IPR023186">
    <property type="entry name" value="IUNH"/>
</dbReference>
<reference evidence="4" key="1">
    <citation type="submission" date="2018-05" db="EMBL/GenBank/DDBJ databases">
        <authorList>
            <person name="Lanie J.A."/>
            <person name="Ng W.-L."/>
            <person name="Kazmierczak K.M."/>
            <person name="Andrzejewski T.M."/>
            <person name="Davidsen T.M."/>
            <person name="Wayne K.J."/>
            <person name="Tettelin H."/>
            <person name="Glass J.I."/>
            <person name="Rusch D."/>
            <person name="Podicherti R."/>
            <person name="Tsui H.-C.T."/>
            <person name="Winkler M.E."/>
        </authorList>
    </citation>
    <scope>NUCLEOTIDE SEQUENCE</scope>
</reference>
<organism evidence="4">
    <name type="scientific">marine metagenome</name>
    <dbReference type="NCBI Taxonomy" id="408172"/>
    <lineage>
        <taxon>unclassified sequences</taxon>
        <taxon>metagenomes</taxon>
        <taxon>ecological metagenomes</taxon>
    </lineage>
</organism>
<evidence type="ECO:0000256" key="2">
    <source>
        <dbReference type="ARBA" id="ARBA00023295"/>
    </source>
</evidence>
<dbReference type="EMBL" id="UINC01141674">
    <property type="protein sequence ID" value="SVD29557.1"/>
    <property type="molecule type" value="Genomic_DNA"/>
</dbReference>
<evidence type="ECO:0000259" key="3">
    <source>
        <dbReference type="Pfam" id="PF01156"/>
    </source>
</evidence>
<dbReference type="PANTHER" id="PTHR12304:SF4">
    <property type="entry name" value="URIDINE NUCLEOSIDASE"/>
    <property type="match status" value="1"/>
</dbReference>
<dbReference type="GO" id="GO:0005829">
    <property type="term" value="C:cytosol"/>
    <property type="evidence" value="ECO:0007669"/>
    <property type="project" value="TreeGrafter"/>
</dbReference>
<dbReference type="InterPro" id="IPR001910">
    <property type="entry name" value="Inosine/uridine_hydrolase_dom"/>
</dbReference>
<dbReference type="Pfam" id="PF01156">
    <property type="entry name" value="IU_nuc_hydro"/>
    <property type="match status" value="1"/>
</dbReference>
<evidence type="ECO:0000313" key="4">
    <source>
        <dbReference type="EMBL" id="SVD29557.1"/>
    </source>
</evidence>
<proteinExistence type="predicted"/>
<keyword evidence="1" id="KW-0378">Hydrolase</keyword>
<dbReference type="GO" id="GO:0006152">
    <property type="term" value="P:purine nucleoside catabolic process"/>
    <property type="evidence" value="ECO:0007669"/>
    <property type="project" value="TreeGrafter"/>
</dbReference>
<dbReference type="AlphaFoldDB" id="A0A382U6H3"/>
<dbReference type="SUPFAM" id="SSF53590">
    <property type="entry name" value="Nucleoside hydrolase"/>
    <property type="match status" value="1"/>
</dbReference>
<feature type="non-terminal residue" evidence="4">
    <location>
        <position position="1"/>
    </location>
</feature>
<protein>
    <recommendedName>
        <fullName evidence="3">Inosine/uridine-preferring nucleoside hydrolase domain-containing protein</fullName>
    </recommendedName>
</protein>
<feature type="domain" description="Inosine/uridine-preferring nucleoside hydrolase" evidence="3">
    <location>
        <begin position="3"/>
        <end position="232"/>
    </location>
</feature>
<dbReference type="InterPro" id="IPR036452">
    <property type="entry name" value="Ribo_hydro-like"/>
</dbReference>
<dbReference type="PANTHER" id="PTHR12304">
    <property type="entry name" value="INOSINE-URIDINE PREFERRING NUCLEOSIDE HYDROLASE"/>
    <property type="match status" value="1"/>
</dbReference>
<accession>A0A382U6H3</accession>
<name>A0A382U6H3_9ZZZZ</name>